<dbReference type="InterPro" id="IPR046778">
    <property type="entry name" value="UPF0758_N"/>
</dbReference>
<dbReference type="GO" id="GO:0008237">
    <property type="term" value="F:metallopeptidase activity"/>
    <property type="evidence" value="ECO:0007669"/>
    <property type="project" value="UniProtKB-KW"/>
</dbReference>
<keyword evidence="3" id="KW-0378">Hydrolase</keyword>
<dbReference type="RefSeq" id="WP_092079972.1">
    <property type="nucleotide sequence ID" value="NZ_FNAQ01000017.1"/>
</dbReference>
<dbReference type="Gene3D" id="1.10.150.20">
    <property type="entry name" value="5' to 3' exonuclease, C-terminal subdomain"/>
    <property type="match status" value="1"/>
</dbReference>
<dbReference type="GO" id="GO:0046872">
    <property type="term" value="F:metal ion binding"/>
    <property type="evidence" value="ECO:0007669"/>
    <property type="project" value="UniProtKB-KW"/>
</dbReference>
<dbReference type="PROSITE" id="PS01302">
    <property type="entry name" value="UPF0758"/>
    <property type="match status" value="1"/>
</dbReference>
<comment type="similarity">
    <text evidence="6">Belongs to the UPF0758 family.</text>
</comment>
<organism evidence="9 10">
    <name type="scientific">Desulfuromonas thiophila</name>
    <dbReference type="NCBI Taxonomy" id="57664"/>
    <lineage>
        <taxon>Bacteria</taxon>
        <taxon>Pseudomonadati</taxon>
        <taxon>Thermodesulfobacteriota</taxon>
        <taxon>Desulfuromonadia</taxon>
        <taxon>Desulfuromonadales</taxon>
        <taxon>Desulfuromonadaceae</taxon>
        <taxon>Desulfuromonas</taxon>
    </lineage>
</organism>
<evidence type="ECO:0000259" key="8">
    <source>
        <dbReference type="PROSITE" id="PS50249"/>
    </source>
</evidence>
<evidence type="ECO:0000256" key="1">
    <source>
        <dbReference type="ARBA" id="ARBA00022670"/>
    </source>
</evidence>
<dbReference type="Proteomes" id="UP000243205">
    <property type="component" value="Unassembled WGS sequence"/>
</dbReference>
<evidence type="ECO:0000313" key="9">
    <source>
        <dbReference type="EMBL" id="SDE57640.1"/>
    </source>
</evidence>
<evidence type="ECO:0000256" key="6">
    <source>
        <dbReference type="RuleBase" id="RU003797"/>
    </source>
</evidence>
<proteinExistence type="inferred from homology"/>
<evidence type="ECO:0000313" key="10">
    <source>
        <dbReference type="Proteomes" id="UP000243205"/>
    </source>
</evidence>
<evidence type="ECO:0000256" key="7">
    <source>
        <dbReference type="SAM" id="MobiDB-lite"/>
    </source>
</evidence>
<dbReference type="InterPro" id="IPR001405">
    <property type="entry name" value="UPF0758"/>
</dbReference>
<dbReference type="InterPro" id="IPR010994">
    <property type="entry name" value="RuvA_2-like"/>
</dbReference>
<keyword evidence="10" id="KW-1185">Reference proteome</keyword>
<dbReference type="NCBIfam" id="NF000642">
    <property type="entry name" value="PRK00024.1"/>
    <property type="match status" value="1"/>
</dbReference>
<keyword evidence="1" id="KW-0645">Protease</keyword>
<keyword evidence="5" id="KW-0482">Metalloprotease</keyword>
<dbReference type="PROSITE" id="PS50249">
    <property type="entry name" value="MPN"/>
    <property type="match status" value="1"/>
</dbReference>
<dbReference type="GO" id="GO:0006508">
    <property type="term" value="P:proteolysis"/>
    <property type="evidence" value="ECO:0007669"/>
    <property type="project" value="UniProtKB-KW"/>
</dbReference>
<gene>
    <name evidence="9" type="ORF">SAMN05661003_11716</name>
</gene>
<dbReference type="PANTHER" id="PTHR30471:SF3">
    <property type="entry name" value="UPF0758 PROTEIN YEES-RELATED"/>
    <property type="match status" value="1"/>
</dbReference>
<evidence type="ECO:0000256" key="3">
    <source>
        <dbReference type="ARBA" id="ARBA00022801"/>
    </source>
</evidence>
<feature type="region of interest" description="Disordered" evidence="7">
    <location>
        <begin position="1"/>
        <end position="24"/>
    </location>
</feature>
<name>A0A1G7E2A3_9BACT</name>
<protein>
    <submittedName>
        <fullName evidence="9">DNA replication and repair protein RadC</fullName>
    </submittedName>
</protein>
<dbReference type="CDD" id="cd08071">
    <property type="entry name" value="MPN_DUF2466"/>
    <property type="match status" value="1"/>
</dbReference>
<dbReference type="PANTHER" id="PTHR30471">
    <property type="entry name" value="DNA REPAIR PROTEIN RADC"/>
    <property type="match status" value="1"/>
</dbReference>
<dbReference type="STRING" id="57664.SAMN05661003_11716"/>
<dbReference type="Pfam" id="PF20582">
    <property type="entry name" value="UPF0758_N"/>
    <property type="match status" value="1"/>
</dbReference>
<reference evidence="10" key="1">
    <citation type="submission" date="2016-10" db="EMBL/GenBank/DDBJ databases">
        <authorList>
            <person name="Varghese N."/>
            <person name="Submissions S."/>
        </authorList>
    </citation>
    <scope>NUCLEOTIDE SEQUENCE [LARGE SCALE GENOMIC DNA]</scope>
    <source>
        <strain evidence="10">DSM 8987</strain>
    </source>
</reference>
<evidence type="ECO:0000256" key="4">
    <source>
        <dbReference type="ARBA" id="ARBA00022833"/>
    </source>
</evidence>
<dbReference type="EMBL" id="FNAQ01000017">
    <property type="protein sequence ID" value="SDE57640.1"/>
    <property type="molecule type" value="Genomic_DNA"/>
</dbReference>
<dbReference type="InterPro" id="IPR037518">
    <property type="entry name" value="MPN"/>
</dbReference>
<dbReference type="NCBIfam" id="TIGR00608">
    <property type="entry name" value="radc"/>
    <property type="match status" value="1"/>
</dbReference>
<feature type="domain" description="MPN" evidence="8">
    <location>
        <begin position="108"/>
        <end position="230"/>
    </location>
</feature>
<dbReference type="AlphaFoldDB" id="A0A1G7E2A3"/>
<dbReference type="InterPro" id="IPR020891">
    <property type="entry name" value="UPF0758_CS"/>
</dbReference>
<dbReference type="Pfam" id="PF04002">
    <property type="entry name" value="RadC"/>
    <property type="match status" value="1"/>
</dbReference>
<evidence type="ECO:0000256" key="2">
    <source>
        <dbReference type="ARBA" id="ARBA00022723"/>
    </source>
</evidence>
<dbReference type="SUPFAM" id="SSF47781">
    <property type="entry name" value="RuvA domain 2-like"/>
    <property type="match status" value="1"/>
</dbReference>
<dbReference type="Gene3D" id="3.40.140.10">
    <property type="entry name" value="Cytidine Deaminase, domain 2"/>
    <property type="match status" value="1"/>
</dbReference>
<dbReference type="OrthoDB" id="9804482at2"/>
<dbReference type="InterPro" id="IPR025657">
    <property type="entry name" value="RadC_JAB"/>
</dbReference>
<keyword evidence="4" id="KW-0862">Zinc</keyword>
<keyword evidence="2" id="KW-0479">Metal-binding</keyword>
<sequence>MDGLRRIKDWPEGERPREKLHQRGADSLSDAELLALILRTGDAASHTSAVDQARLLLQRFDSLARLARAGSAELCQIPGIGPAKSAELLAVFELARRLSAHCLQPGDPFCSAETVFQRYRNQFLHYNREVFLCLLLDTKHRLIREVRVSEGSLTASIVHPREAFSPAVRESAAAVLFLHNHPSGDPSPSTEDIQVTRRLQQAGDLLGIRMLDHIIIGRDSYISLSQQGLLT</sequence>
<evidence type="ECO:0000256" key="5">
    <source>
        <dbReference type="ARBA" id="ARBA00023049"/>
    </source>
</evidence>
<accession>A0A1G7E2A3</accession>